<evidence type="ECO:0000313" key="1">
    <source>
        <dbReference type="EnsemblMetazoa" id="AALFPA23_024044.P35851"/>
    </source>
</evidence>
<protein>
    <recommendedName>
        <fullName evidence="3">Peptidase A2 domain-containing protein</fullName>
    </recommendedName>
</protein>
<keyword evidence="2" id="KW-1185">Reference proteome</keyword>
<name>A0ABM2A3C5_AEDAL</name>
<dbReference type="Gene3D" id="3.30.70.270">
    <property type="match status" value="1"/>
</dbReference>
<dbReference type="InterPro" id="IPR043128">
    <property type="entry name" value="Rev_trsase/Diguanyl_cyclase"/>
</dbReference>
<reference evidence="2" key="1">
    <citation type="journal article" date="2015" name="Proc. Natl. Acad. Sci. U.S.A.">
        <title>Genome sequence of the Asian Tiger mosquito, Aedes albopictus, reveals insights into its biology, genetics, and evolution.</title>
        <authorList>
            <person name="Chen X.G."/>
            <person name="Jiang X."/>
            <person name="Gu J."/>
            <person name="Xu M."/>
            <person name="Wu Y."/>
            <person name="Deng Y."/>
            <person name="Zhang C."/>
            <person name="Bonizzoni M."/>
            <person name="Dermauw W."/>
            <person name="Vontas J."/>
            <person name="Armbruster P."/>
            <person name="Huang X."/>
            <person name="Yang Y."/>
            <person name="Zhang H."/>
            <person name="He W."/>
            <person name="Peng H."/>
            <person name="Liu Y."/>
            <person name="Wu K."/>
            <person name="Chen J."/>
            <person name="Lirakis M."/>
            <person name="Topalis P."/>
            <person name="Van Leeuwen T."/>
            <person name="Hall A.B."/>
            <person name="Jiang X."/>
            <person name="Thorpe C."/>
            <person name="Mueller R.L."/>
            <person name="Sun C."/>
            <person name="Waterhouse R.M."/>
            <person name="Yan G."/>
            <person name="Tu Z.J."/>
            <person name="Fang X."/>
            <person name="James A.A."/>
        </authorList>
    </citation>
    <scope>NUCLEOTIDE SEQUENCE [LARGE SCALE GENOMIC DNA]</scope>
    <source>
        <strain evidence="2">Foshan</strain>
    </source>
</reference>
<dbReference type="Pfam" id="PF05380">
    <property type="entry name" value="Peptidase_A17"/>
    <property type="match status" value="1"/>
</dbReference>
<dbReference type="RefSeq" id="XP_062710413.1">
    <property type="nucleotide sequence ID" value="XM_062854429.1"/>
</dbReference>
<dbReference type="Proteomes" id="UP000069940">
    <property type="component" value="Unassembled WGS sequence"/>
</dbReference>
<dbReference type="PANTHER" id="PTHR47331">
    <property type="entry name" value="PHD-TYPE DOMAIN-CONTAINING PROTEIN"/>
    <property type="match status" value="1"/>
</dbReference>
<dbReference type="PANTHER" id="PTHR47331:SF5">
    <property type="entry name" value="RIBONUCLEASE H"/>
    <property type="match status" value="1"/>
</dbReference>
<accession>A0ABM2A3C5</accession>
<dbReference type="EnsemblMetazoa" id="AALFPA23_024044.R35851">
    <property type="protein sequence ID" value="AALFPA23_024044.P35851"/>
    <property type="gene ID" value="AALFPA23_024044"/>
</dbReference>
<dbReference type="InterPro" id="IPR043502">
    <property type="entry name" value="DNA/RNA_pol_sf"/>
</dbReference>
<dbReference type="SUPFAM" id="SSF56672">
    <property type="entry name" value="DNA/RNA polymerases"/>
    <property type="match status" value="1"/>
</dbReference>
<proteinExistence type="predicted"/>
<dbReference type="InterPro" id="IPR008042">
    <property type="entry name" value="Retrotrans_Pao"/>
</dbReference>
<evidence type="ECO:0008006" key="3">
    <source>
        <dbReference type="Google" id="ProtNLM"/>
    </source>
</evidence>
<organism evidence="1 2">
    <name type="scientific">Aedes albopictus</name>
    <name type="common">Asian tiger mosquito</name>
    <name type="synonym">Stegomyia albopicta</name>
    <dbReference type="NCBI Taxonomy" id="7160"/>
    <lineage>
        <taxon>Eukaryota</taxon>
        <taxon>Metazoa</taxon>
        <taxon>Ecdysozoa</taxon>
        <taxon>Arthropoda</taxon>
        <taxon>Hexapoda</taxon>
        <taxon>Insecta</taxon>
        <taxon>Pterygota</taxon>
        <taxon>Neoptera</taxon>
        <taxon>Endopterygota</taxon>
        <taxon>Diptera</taxon>
        <taxon>Nematocera</taxon>
        <taxon>Culicoidea</taxon>
        <taxon>Culicidae</taxon>
        <taxon>Culicinae</taxon>
        <taxon>Aedini</taxon>
        <taxon>Aedes</taxon>
        <taxon>Stegomyia</taxon>
    </lineage>
</organism>
<sequence>MTSVDGEEIIKALELRFGRPELLLRALINEIKYLPAVSDWSAFIEFDGVVRNLAAGVKSLKQHLYNPELLGLLLQKLPQYQVMMWGRHITERGIDDPTVLDFAAWMEQTSKYASSINCTLAAGGFFDAPIQYGQSNIRTDTRKGELKKCGVCHKDVHDVTMCEMFKSAEPKRRFQIAIESKLCFCCLRTHSGRCDRRQQCPVEGCSRYHHALLHKGEATAPLPAPQNNPSVNVMKYDHRILPQALLKILTVKVRGPKGVIEIPALIDEGSNLTILDAGVAKILGISGSNKRLCFTLMNGMMQVDETSEDVQIEVGENLAEKRFYNLAGVRTVRKLNLAGQRVNVPELVSRYPYVNRADLKCLNGESPLLLIGQPHINVIKTTEVYQSDATAPAISKCFLGWVVHGPMMVSTGGDCPGTVNLCCQAEENLHDLVTSYIMLENMGVVINKPDRQRSEDDRRALAIMEQSTRFVDGQFVVSLPYKSSTPFSESKKMALSRLKCTERKIAKMGIADKYADIMQDYLDKKYAVPVSDAELELPRSNIWYLPHFPVENVMKPGKIRIVFDAAAKSNGICLNDMLITGPDLLKSLQGVLLRFRRRKIGFVGDVKEMFNRIWISEADSWSQCFVYRSSPRDPVQTYRMKAMIFGANSSPFIAHYIKNHNAQLHADEYPEASNAIVHDHYVDDFLGSEDDVFKAAELIQDVIQVHKAGGFEIRNFRCSSEEVLDSIPPHLKAETCSSDISDGVQRVLGLLWDSEKDCFTFSTNFCKIDSAILSGKRVPTKREVLSVVMSIFDPLGFATPMTIGGRILLQQIWRSGIGWDDQLEDGARKKWSKWLSNLSAITNVRVPRCYNSNLRTSDKTELHVFCDASTMAMAAVAYLRVVKGEQVDVSFVASRGRVAPVRFMSVPKLELQAALLGYRLSLMVKKEMEIDIHSIVFWTDSRTVLCWLKTKKALKTFVANKVGEILEQSSPDDWHYVSTLDNVADEGTRDTEELDMSTTGRWFTGPDMLKHNVTDWSTVAGNEDTSEEAEDECCTETLAVNTVLECDAGLPDVNRFSQWRRLIRSTAFVRKFIDMCRGKMSNGKIQPRDEQAANMLWVKTVQKDQFPEEYAVLMNHGKLKAEAKLKTLAPFLDCDGIMRVGGRLNKANVEPAFKAIINGLIIMDVNLC</sequence>
<dbReference type="GeneID" id="134288711"/>
<dbReference type="CDD" id="cd01644">
    <property type="entry name" value="RT_pepA17"/>
    <property type="match status" value="1"/>
</dbReference>
<dbReference type="Gene3D" id="3.10.10.10">
    <property type="entry name" value="HIV Type 1 Reverse Transcriptase, subunit A, domain 1"/>
    <property type="match status" value="1"/>
</dbReference>
<reference evidence="1" key="2">
    <citation type="submission" date="2025-05" db="UniProtKB">
        <authorList>
            <consortium name="EnsemblMetazoa"/>
        </authorList>
    </citation>
    <scope>IDENTIFICATION</scope>
    <source>
        <strain evidence="1">Foshan</strain>
    </source>
</reference>
<evidence type="ECO:0000313" key="2">
    <source>
        <dbReference type="Proteomes" id="UP000069940"/>
    </source>
</evidence>